<dbReference type="InterPro" id="IPR013785">
    <property type="entry name" value="Aldolase_TIM"/>
</dbReference>
<comment type="cofactor">
    <cofactor evidence="1">
        <name>FMN</name>
        <dbReference type="ChEBI" id="CHEBI:58210"/>
    </cofactor>
</comment>
<evidence type="ECO:0000313" key="8">
    <source>
        <dbReference type="Proteomes" id="UP000823046"/>
    </source>
</evidence>
<dbReference type="PROSITE" id="PS01136">
    <property type="entry name" value="UPF0034"/>
    <property type="match status" value="1"/>
</dbReference>
<dbReference type="Proteomes" id="UP000823046">
    <property type="component" value="Unassembled WGS sequence"/>
</dbReference>
<evidence type="ECO:0000256" key="3">
    <source>
        <dbReference type="ARBA" id="ARBA00022643"/>
    </source>
</evidence>
<reference evidence="7 8" key="1">
    <citation type="journal article" date="2020" name="bioRxiv">
        <title>Metabolic contributions of an alphaproteobacterial endosymbiont in the apicomplexan Cardiosporidium cionae.</title>
        <authorList>
            <person name="Hunter E.S."/>
            <person name="Paight C.J."/>
            <person name="Lane C.E."/>
        </authorList>
    </citation>
    <scope>NUCLEOTIDE SEQUENCE [LARGE SCALE GENOMIC DNA]</scope>
    <source>
        <strain evidence="7">ESH_2018</strain>
    </source>
</reference>
<comment type="caution">
    <text evidence="7">The sequence shown here is derived from an EMBL/GenBank/DDBJ whole genome shotgun (WGS) entry which is preliminary data.</text>
</comment>
<keyword evidence="8" id="KW-1185">Reference proteome</keyword>
<dbReference type="CDD" id="cd02801">
    <property type="entry name" value="DUS_like_FMN"/>
    <property type="match status" value="1"/>
</dbReference>
<evidence type="ECO:0000256" key="1">
    <source>
        <dbReference type="ARBA" id="ARBA00001917"/>
    </source>
</evidence>
<name>A0ABQ7JE87_9APIC</name>
<dbReference type="SUPFAM" id="SSF51395">
    <property type="entry name" value="FMN-linked oxidoreductases"/>
    <property type="match status" value="1"/>
</dbReference>
<protein>
    <submittedName>
        <fullName evidence="7">Dihydrouridine synthase (Dus) protein</fullName>
    </submittedName>
</protein>
<keyword evidence="3" id="KW-0288">FMN</keyword>
<keyword evidence="2" id="KW-0285">Flavoprotein</keyword>
<dbReference type="Pfam" id="PF01207">
    <property type="entry name" value="Dus"/>
    <property type="match status" value="1"/>
</dbReference>
<sequence length="394" mass="43890">MLSTSSFLTKNSPSLARNFPFSFPSMAMPPYLSSSSSSSSIASTSTISTISYHSKYLLAPMVRIGILPFRLECLKYGADLVFSEEIIDKKLLNTVRVYNPIFDIIEYIHLKDNRVVFSTNKEEKGKVILQLGTADPSLALAAAKLVAQDVAAIDVNMGCPKSFSVKGGMGAALLKTPSRAYDILSMLTQHLEIPVSCKIRLLSTLEETIEFAKGCERCGISALTVHMRTENERPSQKAHWNYFTALKEALSIPVIANGDLFTQTDINAFQDNVGADSLMFARGAMWNPSIFLKDGVERPSKRKIIQDFIKRAIRCRAVFPAIKYIVLEMLSRETDRAVHESLLHLHSILALCQLFDLGEWYTAQNISINMHSVDYYKDVQLKMQKNVLTSTAPA</sequence>
<keyword evidence="4" id="KW-0819">tRNA processing</keyword>
<keyword evidence="5" id="KW-0560">Oxidoreductase</keyword>
<evidence type="ECO:0000256" key="5">
    <source>
        <dbReference type="ARBA" id="ARBA00023002"/>
    </source>
</evidence>
<evidence type="ECO:0000259" key="6">
    <source>
        <dbReference type="Pfam" id="PF01207"/>
    </source>
</evidence>
<dbReference type="InterPro" id="IPR035587">
    <property type="entry name" value="DUS-like_FMN-bd"/>
</dbReference>
<evidence type="ECO:0000256" key="2">
    <source>
        <dbReference type="ARBA" id="ARBA00022630"/>
    </source>
</evidence>
<evidence type="ECO:0000256" key="4">
    <source>
        <dbReference type="ARBA" id="ARBA00022694"/>
    </source>
</evidence>
<gene>
    <name evidence="7" type="ORF">IE077_004604</name>
</gene>
<dbReference type="EMBL" id="JADAQX010000064">
    <property type="protein sequence ID" value="KAF8822323.1"/>
    <property type="molecule type" value="Genomic_DNA"/>
</dbReference>
<proteinExistence type="predicted"/>
<accession>A0ABQ7JE87</accession>
<dbReference type="PANTHER" id="PTHR45936:SF1">
    <property type="entry name" value="TRNA-DIHYDROURIDINE(20) SYNTHASE [NAD(P)+]-LIKE"/>
    <property type="match status" value="1"/>
</dbReference>
<evidence type="ECO:0000313" key="7">
    <source>
        <dbReference type="EMBL" id="KAF8822323.1"/>
    </source>
</evidence>
<dbReference type="InterPro" id="IPR052582">
    <property type="entry name" value="tRNA-DUS-like"/>
</dbReference>
<dbReference type="InterPro" id="IPR018517">
    <property type="entry name" value="tRNA_hU_synthase_CS"/>
</dbReference>
<dbReference type="PANTHER" id="PTHR45936">
    <property type="entry name" value="TRNA-DIHYDROURIDINE(20) SYNTHASE [NAD(P)+]-LIKE"/>
    <property type="match status" value="1"/>
</dbReference>
<organism evidence="7 8">
    <name type="scientific">Cardiosporidium cionae</name>
    <dbReference type="NCBI Taxonomy" id="476202"/>
    <lineage>
        <taxon>Eukaryota</taxon>
        <taxon>Sar</taxon>
        <taxon>Alveolata</taxon>
        <taxon>Apicomplexa</taxon>
        <taxon>Aconoidasida</taxon>
        <taxon>Nephromycida</taxon>
        <taxon>Cardiosporidium</taxon>
    </lineage>
</organism>
<feature type="domain" description="DUS-like FMN-binding" evidence="6">
    <location>
        <begin position="57"/>
        <end position="299"/>
    </location>
</feature>
<dbReference type="Gene3D" id="3.20.20.70">
    <property type="entry name" value="Aldolase class I"/>
    <property type="match status" value="1"/>
</dbReference>